<dbReference type="InterPro" id="IPR006084">
    <property type="entry name" value="XPG/Rad2"/>
</dbReference>
<keyword evidence="16" id="KW-1185">Reference proteome</keyword>
<evidence type="ECO:0000256" key="3">
    <source>
        <dbReference type="ARBA" id="ARBA00012180"/>
    </source>
</evidence>
<gene>
    <name evidence="15" type="ORF">QTP70_011850</name>
</gene>
<evidence type="ECO:0000256" key="9">
    <source>
        <dbReference type="ARBA" id="ARBA00022842"/>
    </source>
</evidence>
<keyword evidence="9" id="KW-0460">Magnesium</keyword>
<dbReference type="InterPro" id="IPR000477">
    <property type="entry name" value="RT_dom"/>
</dbReference>
<feature type="compositionally biased region" description="Low complexity" evidence="12">
    <location>
        <begin position="1272"/>
        <end position="1288"/>
    </location>
</feature>
<evidence type="ECO:0000256" key="10">
    <source>
        <dbReference type="ARBA" id="ARBA00023204"/>
    </source>
</evidence>
<evidence type="ECO:0000313" key="16">
    <source>
        <dbReference type="Proteomes" id="UP001274896"/>
    </source>
</evidence>
<dbReference type="PANTHER" id="PTHR47027:SF28">
    <property type="entry name" value="ENDONUCLEASE-REVERSE TRANSCRIPTASE"/>
    <property type="match status" value="1"/>
</dbReference>
<dbReference type="GO" id="GO:0006281">
    <property type="term" value="P:DNA repair"/>
    <property type="evidence" value="ECO:0007669"/>
    <property type="project" value="UniProtKB-KW"/>
</dbReference>
<comment type="similarity">
    <text evidence="2">Belongs to the beta type-B retroviral polymerase family. HERV class-II K(HML-2) pol subfamily.</text>
</comment>
<name>A0AAE0Q4N6_9TELE</name>
<dbReference type="PANTHER" id="PTHR47027">
    <property type="entry name" value="REVERSE TRANSCRIPTASE DOMAIN-CONTAINING PROTEIN"/>
    <property type="match status" value="1"/>
</dbReference>
<keyword evidence="7" id="KW-0227">DNA damage</keyword>
<dbReference type="Proteomes" id="UP001274896">
    <property type="component" value="Unassembled WGS sequence"/>
</dbReference>
<dbReference type="SUPFAM" id="SSF56672">
    <property type="entry name" value="DNA/RNA polymerases"/>
    <property type="match status" value="1"/>
</dbReference>
<dbReference type="GO" id="GO:0046872">
    <property type="term" value="F:metal ion binding"/>
    <property type="evidence" value="ECO:0007669"/>
    <property type="project" value="UniProtKB-KW"/>
</dbReference>
<keyword evidence="11" id="KW-0175">Coiled coil</keyword>
<dbReference type="SUPFAM" id="SSF53098">
    <property type="entry name" value="Ribonuclease H-like"/>
    <property type="match status" value="1"/>
</dbReference>
<evidence type="ECO:0000256" key="8">
    <source>
        <dbReference type="ARBA" id="ARBA00022801"/>
    </source>
</evidence>
<evidence type="ECO:0000256" key="2">
    <source>
        <dbReference type="ARBA" id="ARBA00010879"/>
    </source>
</evidence>
<dbReference type="InterPro" id="IPR008918">
    <property type="entry name" value="HhH2"/>
</dbReference>
<dbReference type="InterPro" id="IPR029060">
    <property type="entry name" value="PIN-like_dom_sf"/>
</dbReference>
<dbReference type="Gene3D" id="3.40.50.1010">
    <property type="entry name" value="5'-nuclease"/>
    <property type="match status" value="2"/>
</dbReference>
<evidence type="ECO:0000313" key="15">
    <source>
        <dbReference type="EMBL" id="KAK3513320.1"/>
    </source>
</evidence>
<evidence type="ECO:0000259" key="13">
    <source>
        <dbReference type="PROSITE" id="PS50878"/>
    </source>
</evidence>
<dbReference type="Gene3D" id="3.30.70.270">
    <property type="match status" value="1"/>
</dbReference>
<dbReference type="InterPro" id="IPR005135">
    <property type="entry name" value="Endo/exonuclease/phosphatase"/>
</dbReference>
<dbReference type="EMBL" id="JAUCMX010000022">
    <property type="protein sequence ID" value="KAK3513320.1"/>
    <property type="molecule type" value="Genomic_DNA"/>
</dbReference>
<dbReference type="InterPro" id="IPR043502">
    <property type="entry name" value="DNA/RNA_pol_sf"/>
</dbReference>
<dbReference type="EC" id="3.1.26.4" evidence="3"/>
<feature type="coiled-coil region" evidence="11">
    <location>
        <begin position="318"/>
        <end position="345"/>
    </location>
</feature>
<dbReference type="InterPro" id="IPR043128">
    <property type="entry name" value="Rev_trsase/Diguanyl_cyclase"/>
</dbReference>
<keyword evidence="5" id="KW-0479">Metal-binding</keyword>
<dbReference type="InterPro" id="IPR036691">
    <property type="entry name" value="Endo/exonu/phosph_ase_sf"/>
</dbReference>
<dbReference type="InterPro" id="IPR001584">
    <property type="entry name" value="Integrase_cat-core"/>
</dbReference>
<dbReference type="InterPro" id="IPR012337">
    <property type="entry name" value="RNaseH-like_sf"/>
</dbReference>
<dbReference type="CDD" id="cd01650">
    <property type="entry name" value="RT_nLTR_like"/>
    <property type="match status" value="1"/>
</dbReference>
<dbReference type="PRINTS" id="PR00853">
    <property type="entry name" value="XPGRADSUPER"/>
</dbReference>
<dbReference type="Pfam" id="PF00078">
    <property type="entry name" value="RVT_1"/>
    <property type="match status" value="1"/>
</dbReference>
<dbReference type="Gene3D" id="3.60.10.10">
    <property type="entry name" value="Endonuclease/exonuclease/phosphatase"/>
    <property type="match status" value="1"/>
</dbReference>
<evidence type="ECO:0000256" key="4">
    <source>
        <dbReference type="ARBA" id="ARBA00022722"/>
    </source>
</evidence>
<dbReference type="PROSITE" id="PS50878">
    <property type="entry name" value="RT_POL"/>
    <property type="match status" value="1"/>
</dbReference>
<dbReference type="SUPFAM" id="SSF56219">
    <property type="entry name" value="DNase I-like"/>
    <property type="match status" value="1"/>
</dbReference>
<dbReference type="GO" id="GO:0015074">
    <property type="term" value="P:DNA integration"/>
    <property type="evidence" value="ECO:0007669"/>
    <property type="project" value="InterPro"/>
</dbReference>
<protein>
    <recommendedName>
        <fullName evidence="3">ribonuclease H</fullName>
        <ecNumber evidence="3">3.1.26.4</ecNumber>
    </recommendedName>
</protein>
<evidence type="ECO:0000256" key="11">
    <source>
        <dbReference type="SAM" id="Coils"/>
    </source>
</evidence>
<comment type="caution">
    <text evidence="15">The sequence shown here is derived from an EMBL/GenBank/DDBJ whole genome shotgun (WGS) entry which is preliminary data.</text>
</comment>
<evidence type="ECO:0000256" key="1">
    <source>
        <dbReference type="ARBA" id="ARBA00001946"/>
    </source>
</evidence>
<feature type="domain" description="Integrase catalytic" evidence="14">
    <location>
        <begin position="867"/>
        <end position="986"/>
    </location>
</feature>
<dbReference type="InterPro" id="IPR019974">
    <property type="entry name" value="XPG_CS"/>
</dbReference>
<evidence type="ECO:0000256" key="7">
    <source>
        <dbReference type="ARBA" id="ARBA00022763"/>
    </source>
</evidence>
<dbReference type="GO" id="GO:0004523">
    <property type="term" value="F:RNA-DNA hybrid ribonuclease activity"/>
    <property type="evidence" value="ECO:0007669"/>
    <property type="project" value="UniProtKB-EC"/>
</dbReference>
<keyword evidence="10" id="KW-0234">DNA repair</keyword>
<dbReference type="Gene3D" id="3.30.420.10">
    <property type="entry name" value="Ribonuclease H-like superfamily/Ribonuclease H"/>
    <property type="match status" value="1"/>
</dbReference>
<evidence type="ECO:0000256" key="5">
    <source>
        <dbReference type="ARBA" id="ARBA00022723"/>
    </source>
</evidence>
<dbReference type="Pfam" id="PF00752">
    <property type="entry name" value="XPG_N"/>
    <property type="match status" value="1"/>
</dbReference>
<dbReference type="Pfam" id="PF03372">
    <property type="entry name" value="Exo_endo_phos"/>
    <property type="match status" value="1"/>
</dbReference>
<dbReference type="CDD" id="cd09076">
    <property type="entry name" value="L1-EN"/>
    <property type="match status" value="1"/>
</dbReference>
<dbReference type="PROSITE" id="PS50994">
    <property type="entry name" value="INTEGRASE"/>
    <property type="match status" value="1"/>
</dbReference>
<keyword evidence="6" id="KW-0255">Endonuclease</keyword>
<dbReference type="InterPro" id="IPR036397">
    <property type="entry name" value="RNaseH_sf"/>
</dbReference>
<keyword evidence="4" id="KW-0540">Nuclease</keyword>
<comment type="cofactor">
    <cofactor evidence="1">
        <name>Mg(2+)</name>
        <dbReference type="ChEBI" id="CHEBI:18420"/>
    </cofactor>
</comment>
<feature type="region of interest" description="Disordered" evidence="12">
    <location>
        <begin position="1271"/>
        <end position="1315"/>
    </location>
</feature>
<dbReference type="SMART" id="SM00279">
    <property type="entry name" value="HhH2"/>
    <property type="match status" value="2"/>
</dbReference>
<keyword evidence="8" id="KW-0378">Hydrolase</keyword>
<evidence type="ECO:0000256" key="6">
    <source>
        <dbReference type="ARBA" id="ARBA00022759"/>
    </source>
</evidence>
<dbReference type="PROSITE" id="PS00841">
    <property type="entry name" value="XPG_1"/>
    <property type="match status" value="1"/>
</dbReference>
<dbReference type="InterPro" id="IPR006086">
    <property type="entry name" value="XPG-I_dom"/>
</dbReference>
<dbReference type="SUPFAM" id="SSF47807">
    <property type="entry name" value="5' to 3' exonuclease, C-terminal subdomain"/>
    <property type="match status" value="2"/>
</dbReference>
<evidence type="ECO:0000256" key="12">
    <source>
        <dbReference type="SAM" id="MobiDB-lite"/>
    </source>
</evidence>
<dbReference type="SUPFAM" id="SSF88723">
    <property type="entry name" value="PIN domain-like"/>
    <property type="match status" value="2"/>
</dbReference>
<reference evidence="15" key="1">
    <citation type="submission" date="2023-06" db="EMBL/GenBank/DDBJ databases">
        <title>Male Hemibagrus guttatus genome.</title>
        <authorList>
            <person name="Bian C."/>
        </authorList>
    </citation>
    <scope>NUCLEOTIDE SEQUENCE</scope>
    <source>
        <strain evidence="15">Male_cb2023</strain>
        <tissue evidence="15">Muscle</tissue>
    </source>
</reference>
<dbReference type="InterPro" id="IPR006085">
    <property type="entry name" value="XPG_DNA_repair_N"/>
</dbReference>
<dbReference type="InterPro" id="IPR036279">
    <property type="entry name" value="5-3_exonuclease_C_sf"/>
</dbReference>
<dbReference type="GO" id="GO:0003677">
    <property type="term" value="F:DNA binding"/>
    <property type="evidence" value="ECO:0007669"/>
    <property type="project" value="InterPro"/>
</dbReference>
<evidence type="ECO:0000259" key="14">
    <source>
        <dbReference type="PROSITE" id="PS50994"/>
    </source>
</evidence>
<dbReference type="Pfam" id="PF00867">
    <property type="entry name" value="XPG_I"/>
    <property type="match status" value="1"/>
</dbReference>
<accession>A0AAE0Q4N6</accession>
<dbReference type="SMART" id="SM00484">
    <property type="entry name" value="XPGI"/>
    <property type="match status" value="1"/>
</dbReference>
<feature type="domain" description="Reverse transcriptase" evidence="13">
    <location>
        <begin position="477"/>
        <end position="729"/>
    </location>
</feature>
<dbReference type="Gene3D" id="1.10.150.20">
    <property type="entry name" value="5' to 3' exonuclease, C-terminal subdomain"/>
    <property type="match status" value="2"/>
</dbReference>
<sequence length="1315" mass="151770">MERRKVDILCVQETRWKGSKARSIGAGFKLFYYGVDSKRNGVGVVLKEEFVRNVLEVKRVSDRVMSLKLEIEGVMLNVVSGYAPQVGCELEEKERFWSELDEVMESIPTGERVVIGADFNGHVGEGNTGDEEVMGKFGVKERNLEGQMVVDFAKRMDMGVVNTYFQKREEHRVTYKSGGRRTQVDYILCRRGNLKEISDCKVVVGESVARQHRMVVCRMTLMVCKKKRSKIEKKTKWWKLKKEECCEEFRQKLRQALGGQVVLPDDWETTAEVIRETGRKVLGVSSGRRKEDKETWWWNEEVQDSIQRKRLAKKKWDMDRTEENRQECKELQRRVKREVSKAKQKAYDELYTRLDTREGQKDLYRLARQRDGDGKDVQQVRVIKDRDGRVLTSEESVQRRWKEYFEELMNEENEREKRVEGVNSVEQKVDKIRKDEVRKALKRMKSGKAVGPDDIPVEVWKCLGEAAVEFLTSLFNRVLESERMPEEWRRSVLVPIFKNKGDVQSCSNYRGIKLMSHTMKLWERVVEARLRKVVEICEQQYGFMPRKSTTDAIFALRILMEKYRDGQRELHCVFVDLEKAYDRVPREELWYCMRKSGVVQDMYERSRTVVRCAVGQTEEFNVEVGLHQGSALSPFLFAIVMDQLSEEVRQESPWTMMFADDIVICSESREQVEENLERWRFALERRGMKVSGSKTEYMCVNEREGSGTVRLQGEEVKKVQEFKYLGSTVQSNGECGKEVKKRVQAGWNGWRKVSGVLCERKISARIKGKVYRTVVRAAMLYGLETVSLRKRQESELEVAELKMLRFSLGVTRLDRIRNEYIRGTAHVGRLGDKVREARLRWFGHVQRRDSEYIGRRMLDMELPGRRQRGRPKRSLLGVFYRTLTFLEHDIKPVFVFDGDPPEQKRAVCPLKPRNSCVSSSSWVSHVSRTYGLHQNIVSDRGSQFTSQVWRDFCGQLGINISLSSGYHHQTNGQVERLNREIGRFLRIAAVKNISGATSSPELNTPRIHWPTHPPASPPFNVSSGTNHPFSHGQGNRLASQQWTNGLNVARSPTIAWGGSPFTIEPPPWLEIDGAPAYQLVRGGVVDAVASEDMDTLAFGGTVLLRQLNAKRVSEVMDFSLPKLLEILQLTQEEFVDLCILLGCDYCEKIAGLGPSRALKLIQQHRTIEDVMLNINRKFVDLCILLGCDYCEKIAGLGPSRALKLIQQHRTIEDVMLNINGEEKVRGRMEKFRQNLAHRRKEREEKTSGGRQTSLNEFFRVTRKRRVMKAYERSGPVGGSSSPVSTVRSSFHHRTTSGCVRKQRLLPTSPHYLGDK</sequence>
<proteinExistence type="inferred from homology"/>
<organism evidence="15 16">
    <name type="scientific">Hemibagrus guttatus</name>
    <dbReference type="NCBI Taxonomy" id="175788"/>
    <lineage>
        <taxon>Eukaryota</taxon>
        <taxon>Metazoa</taxon>
        <taxon>Chordata</taxon>
        <taxon>Craniata</taxon>
        <taxon>Vertebrata</taxon>
        <taxon>Euteleostomi</taxon>
        <taxon>Actinopterygii</taxon>
        <taxon>Neopterygii</taxon>
        <taxon>Teleostei</taxon>
        <taxon>Ostariophysi</taxon>
        <taxon>Siluriformes</taxon>
        <taxon>Bagridae</taxon>
        <taxon>Hemibagrus</taxon>
    </lineage>
</organism>